<sequence>MMELSIIKSYKVYKPESAQFTSTAHCKHQLVSSTLRPILNCSSIKNNNIINMDQNQLLVMQLNFFLAKKALVAPVPFSNHYRRFRHFRGPEADDDEEMRQEELDEEAETDSDTEMGDYDTGDEIEGDDRVPPGIWELHGDQLVRIDQCGTDIELIMEIFPGLWSLDGDRLVPTDAEDFLTRYFMHLIESDADFLSELRPFPLPDLENMGSIEQLLENLDLDQHALVRDFFIDLWDNFRGLIAHRHNFRFPDVERDLDSLSDDHPVVQILDAANTEWRQELLMKFGKPERRPTKRHKLTPRPSDRTFNEHTQRRSSTCSPVLYLYDRVLVRVPGCYTDMSPHPSLPQELLGFEITLTVLFAGPKYNLKRGHNMRVRQVITTHLCASGIKRHVP</sequence>
<organism evidence="2 3">
    <name type="scientific">Puccinia striiformis</name>
    <dbReference type="NCBI Taxonomy" id="27350"/>
    <lineage>
        <taxon>Eukaryota</taxon>
        <taxon>Fungi</taxon>
        <taxon>Dikarya</taxon>
        <taxon>Basidiomycota</taxon>
        <taxon>Pucciniomycotina</taxon>
        <taxon>Pucciniomycetes</taxon>
        <taxon>Pucciniales</taxon>
        <taxon>Pucciniaceae</taxon>
        <taxon>Puccinia</taxon>
    </lineage>
</organism>
<feature type="region of interest" description="Disordered" evidence="1">
    <location>
        <begin position="88"/>
        <end position="125"/>
    </location>
</feature>
<dbReference type="AlphaFoldDB" id="A0A2S4VVE1"/>
<feature type="region of interest" description="Disordered" evidence="1">
    <location>
        <begin position="288"/>
        <end position="312"/>
    </location>
</feature>
<name>A0A2S4VVE1_9BASI</name>
<keyword evidence="3" id="KW-1185">Reference proteome</keyword>
<protein>
    <submittedName>
        <fullName evidence="2">Uncharacterized protein</fullName>
    </submittedName>
</protein>
<comment type="caution">
    <text evidence="2">The sequence shown here is derived from an EMBL/GenBank/DDBJ whole genome shotgun (WGS) entry which is preliminary data.</text>
</comment>
<dbReference type="EMBL" id="PKSL01000024">
    <property type="protein sequence ID" value="POW13470.1"/>
    <property type="molecule type" value="Genomic_DNA"/>
</dbReference>
<evidence type="ECO:0000313" key="2">
    <source>
        <dbReference type="EMBL" id="POW13470.1"/>
    </source>
</evidence>
<proteinExistence type="predicted"/>
<gene>
    <name evidence="2" type="ORF">PSTT_03732</name>
</gene>
<feature type="compositionally biased region" description="Basic and acidic residues" evidence="1">
    <location>
        <begin position="301"/>
        <end position="311"/>
    </location>
</feature>
<dbReference type="Proteomes" id="UP000239156">
    <property type="component" value="Unassembled WGS sequence"/>
</dbReference>
<dbReference type="VEuPathDB" id="FungiDB:PSHT_07562"/>
<dbReference type="VEuPathDB" id="FungiDB:PSTT_03732"/>
<evidence type="ECO:0000313" key="3">
    <source>
        <dbReference type="Proteomes" id="UP000239156"/>
    </source>
</evidence>
<evidence type="ECO:0000256" key="1">
    <source>
        <dbReference type="SAM" id="MobiDB-lite"/>
    </source>
</evidence>
<reference evidence="2" key="1">
    <citation type="submission" date="2017-12" db="EMBL/GenBank/DDBJ databases">
        <title>Gene loss provides genomic basis for host adaptation in cereal stripe rust fungi.</title>
        <authorList>
            <person name="Xia C."/>
        </authorList>
    </citation>
    <scope>NUCLEOTIDE SEQUENCE [LARGE SCALE GENOMIC DNA]</scope>
    <source>
        <strain evidence="2">93-210</strain>
    </source>
</reference>
<feature type="compositionally biased region" description="Acidic residues" evidence="1">
    <location>
        <begin position="92"/>
        <end position="125"/>
    </location>
</feature>
<accession>A0A2S4VVE1</accession>